<sequence>MQKRPGHIRQSRSEDYSSMQHLPPGVGSGVGTTPAFLTPDMEFRTGRSSGWGLGASHTNSQARSLSPAGRTSSPYVPEHQRSYTPDARFQPMGPPSARSLSPAGSLYGHHRRASSERGSATWNPQPPGLGIGMGGRGRPSPYPSPNASPRWPTSDLDGVDAMMGMGGGDMHLVSEMGLAGLGGGMMHGMGGMGMGGSGPQSAVCDASGSDYVSVAKPNVTTGRTANASHRRRKQEATFKCPVPGCGSTFTRSFNLKGHIRSHNEEKPFRCHWPGCGKGFARQHDCKRHEQLHTNYRPFQCDGCRKQFARMDALNRHLKSEGGVECARILEMKGKMPASSASPDNPSDGIGGGGGGGDGPPTLAGLGGDVKPNLDLGIGVSMLKPEPEPDLADGVLWGTAGVPL</sequence>
<evidence type="ECO:0000256" key="2">
    <source>
        <dbReference type="ARBA" id="ARBA00022737"/>
    </source>
</evidence>
<proteinExistence type="predicted"/>
<reference evidence="10 11" key="1">
    <citation type="journal article" date="2019" name="New Phytol.">
        <title>Comparative genomics reveals unique wood-decay strategies and fruiting body development in the Schizophyllaceae.</title>
        <authorList>
            <person name="Almasi E."/>
            <person name="Sahu N."/>
            <person name="Krizsan K."/>
            <person name="Balint B."/>
            <person name="Kovacs G.M."/>
            <person name="Kiss B."/>
            <person name="Cseklye J."/>
            <person name="Drula E."/>
            <person name="Henrissat B."/>
            <person name="Nagy I."/>
            <person name="Chovatia M."/>
            <person name="Adam C."/>
            <person name="LaButti K."/>
            <person name="Lipzen A."/>
            <person name="Riley R."/>
            <person name="Grigoriev I.V."/>
            <person name="Nagy L.G."/>
        </authorList>
    </citation>
    <scope>NUCLEOTIDE SEQUENCE [LARGE SCALE GENOMIC DNA]</scope>
    <source>
        <strain evidence="10 11">NL-1724</strain>
    </source>
</reference>
<evidence type="ECO:0000256" key="7">
    <source>
        <dbReference type="PROSITE-ProRule" id="PRU00042"/>
    </source>
</evidence>
<dbReference type="FunFam" id="3.30.160.60:FF:000032">
    <property type="entry name" value="Krueppel-like factor 4"/>
    <property type="match status" value="1"/>
</dbReference>
<dbReference type="PANTHER" id="PTHR23235:SF120">
    <property type="entry name" value="KRUPPEL-LIKE FACTOR 15"/>
    <property type="match status" value="1"/>
</dbReference>
<feature type="region of interest" description="Disordered" evidence="8">
    <location>
        <begin position="1"/>
        <end position="153"/>
    </location>
</feature>
<keyword evidence="6" id="KW-0804">Transcription</keyword>
<feature type="domain" description="C2H2-type" evidence="9">
    <location>
        <begin position="298"/>
        <end position="325"/>
    </location>
</feature>
<accession>A0A550CHJ8</accession>
<evidence type="ECO:0000256" key="3">
    <source>
        <dbReference type="ARBA" id="ARBA00022771"/>
    </source>
</evidence>
<dbReference type="GO" id="GO:0000981">
    <property type="term" value="F:DNA-binding transcription factor activity, RNA polymerase II-specific"/>
    <property type="evidence" value="ECO:0007669"/>
    <property type="project" value="TreeGrafter"/>
</dbReference>
<evidence type="ECO:0000256" key="4">
    <source>
        <dbReference type="ARBA" id="ARBA00022833"/>
    </source>
</evidence>
<feature type="region of interest" description="Disordered" evidence="8">
    <location>
        <begin position="334"/>
        <end position="369"/>
    </location>
</feature>
<evidence type="ECO:0000313" key="10">
    <source>
        <dbReference type="EMBL" id="TRM64278.1"/>
    </source>
</evidence>
<feature type="compositionally biased region" description="Basic residues" evidence="8">
    <location>
        <begin position="1"/>
        <end position="10"/>
    </location>
</feature>
<dbReference type="PROSITE" id="PS50157">
    <property type="entry name" value="ZINC_FINGER_C2H2_2"/>
    <property type="match status" value="3"/>
</dbReference>
<dbReference type="SUPFAM" id="SSF57667">
    <property type="entry name" value="beta-beta-alpha zinc fingers"/>
    <property type="match status" value="1"/>
</dbReference>
<gene>
    <name evidence="10" type="ORF">BD626DRAFT_400640</name>
</gene>
<feature type="compositionally biased region" description="Gly residues" evidence="8">
    <location>
        <begin position="348"/>
        <end position="358"/>
    </location>
</feature>
<organism evidence="10 11">
    <name type="scientific">Schizophyllum amplum</name>
    <dbReference type="NCBI Taxonomy" id="97359"/>
    <lineage>
        <taxon>Eukaryota</taxon>
        <taxon>Fungi</taxon>
        <taxon>Dikarya</taxon>
        <taxon>Basidiomycota</taxon>
        <taxon>Agaricomycotina</taxon>
        <taxon>Agaricomycetes</taxon>
        <taxon>Agaricomycetidae</taxon>
        <taxon>Agaricales</taxon>
        <taxon>Schizophyllaceae</taxon>
        <taxon>Schizophyllum</taxon>
    </lineage>
</organism>
<name>A0A550CHJ8_9AGAR</name>
<keyword evidence="11" id="KW-1185">Reference proteome</keyword>
<keyword evidence="5" id="KW-0805">Transcription regulation</keyword>
<keyword evidence="2" id="KW-0677">Repeat</keyword>
<keyword evidence="1" id="KW-0479">Metal-binding</keyword>
<evidence type="ECO:0000259" key="9">
    <source>
        <dbReference type="PROSITE" id="PS50157"/>
    </source>
</evidence>
<dbReference type="GO" id="GO:0008270">
    <property type="term" value="F:zinc ion binding"/>
    <property type="evidence" value="ECO:0007669"/>
    <property type="project" value="UniProtKB-KW"/>
</dbReference>
<protein>
    <recommendedName>
        <fullName evidence="9">C2H2-type domain-containing protein</fullName>
    </recommendedName>
</protein>
<dbReference type="OrthoDB" id="4748970at2759"/>
<evidence type="ECO:0000256" key="5">
    <source>
        <dbReference type="ARBA" id="ARBA00023015"/>
    </source>
</evidence>
<dbReference type="AlphaFoldDB" id="A0A550CHJ8"/>
<dbReference type="InterPro" id="IPR013087">
    <property type="entry name" value="Znf_C2H2_type"/>
</dbReference>
<comment type="caution">
    <text evidence="10">The sequence shown here is derived from an EMBL/GenBank/DDBJ whole genome shotgun (WGS) entry which is preliminary data.</text>
</comment>
<evidence type="ECO:0000256" key="8">
    <source>
        <dbReference type="SAM" id="MobiDB-lite"/>
    </source>
</evidence>
<dbReference type="GO" id="GO:0000978">
    <property type="term" value="F:RNA polymerase II cis-regulatory region sequence-specific DNA binding"/>
    <property type="evidence" value="ECO:0007669"/>
    <property type="project" value="TreeGrafter"/>
</dbReference>
<dbReference type="EMBL" id="VDMD01000007">
    <property type="protein sequence ID" value="TRM64278.1"/>
    <property type="molecule type" value="Genomic_DNA"/>
</dbReference>
<feature type="compositionally biased region" description="Low complexity" evidence="8">
    <location>
        <begin position="336"/>
        <end position="347"/>
    </location>
</feature>
<dbReference type="PROSITE" id="PS00028">
    <property type="entry name" value="ZINC_FINGER_C2H2_1"/>
    <property type="match status" value="2"/>
</dbReference>
<feature type="domain" description="C2H2-type" evidence="9">
    <location>
        <begin position="268"/>
        <end position="297"/>
    </location>
</feature>
<feature type="domain" description="C2H2-type" evidence="9">
    <location>
        <begin position="238"/>
        <end position="267"/>
    </location>
</feature>
<keyword evidence="4" id="KW-0862">Zinc</keyword>
<dbReference type="PANTHER" id="PTHR23235">
    <property type="entry name" value="KRUEPPEL-LIKE TRANSCRIPTION FACTOR"/>
    <property type="match status" value="1"/>
</dbReference>
<keyword evidence="3 7" id="KW-0863">Zinc-finger</keyword>
<feature type="compositionally biased region" description="Polar residues" evidence="8">
    <location>
        <begin position="56"/>
        <end position="74"/>
    </location>
</feature>
<dbReference type="Gene3D" id="3.30.160.60">
    <property type="entry name" value="Classic Zinc Finger"/>
    <property type="match status" value="3"/>
</dbReference>
<evidence type="ECO:0000256" key="1">
    <source>
        <dbReference type="ARBA" id="ARBA00022723"/>
    </source>
</evidence>
<evidence type="ECO:0000313" key="11">
    <source>
        <dbReference type="Proteomes" id="UP000320762"/>
    </source>
</evidence>
<evidence type="ECO:0000256" key="6">
    <source>
        <dbReference type="ARBA" id="ARBA00023163"/>
    </source>
</evidence>
<dbReference type="STRING" id="97359.A0A550CHJ8"/>
<dbReference type="Pfam" id="PF00096">
    <property type="entry name" value="zf-C2H2"/>
    <property type="match status" value="2"/>
</dbReference>
<dbReference type="SMART" id="SM00355">
    <property type="entry name" value="ZnF_C2H2"/>
    <property type="match status" value="3"/>
</dbReference>
<dbReference type="InterPro" id="IPR036236">
    <property type="entry name" value="Znf_C2H2_sf"/>
</dbReference>
<dbReference type="Proteomes" id="UP000320762">
    <property type="component" value="Unassembled WGS sequence"/>
</dbReference>